<dbReference type="PANTHER" id="PTHR47447">
    <property type="entry name" value="OS03G0856100 PROTEIN"/>
    <property type="match status" value="1"/>
</dbReference>
<dbReference type="AlphaFoldDB" id="A0AAD9G7U7"/>
<dbReference type="InterPro" id="IPR002885">
    <property type="entry name" value="PPR_rpt"/>
</dbReference>
<gene>
    <name evidence="3" type="ORF">X943_003622</name>
</gene>
<evidence type="ECO:0000256" key="2">
    <source>
        <dbReference type="PROSITE-ProRule" id="PRU00708"/>
    </source>
</evidence>
<evidence type="ECO:0000313" key="4">
    <source>
        <dbReference type="Proteomes" id="UP001195914"/>
    </source>
</evidence>
<keyword evidence="1" id="KW-0677">Repeat</keyword>
<dbReference type="PANTHER" id="PTHR47447:SF27">
    <property type="entry name" value="PENTACOTRIPEPTIDE-REPEAT REGION OF PRORP DOMAIN-CONTAINING PROTEIN"/>
    <property type="match status" value="1"/>
</dbReference>
<feature type="repeat" description="PPR" evidence="2">
    <location>
        <begin position="70"/>
        <end position="104"/>
    </location>
</feature>
<reference evidence="3" key="1">
    <citation type="journal article" date="2014" name="Nucleic Acids Res.">
        <title>The evolutionary dynamics of variant antigen genes in Babesia reveal a history of genomic innovation underlying host-parasite interaction.</title>
        <authorList>
            <person name="Jackson A.P."/>
            <person name="Otto T.D."/>
            <person name="Darby A."/>
            <person name="Ramaprasad A."/>
            <person name="Xia D."/>
            <person name="Echaide I.E."/>
            <person name="Farber M."/>
            <person name="Gahlot S."/>
            <person name="Gamble J."/>
            <person name="Gupta D."/>
            <person name="Gupta Y."/>
            <person name="Jackson L."/>
            <person name="Malandrin L."/>
            <person name="Malas T.B."/>
            <person name="Moussa E."/>
            <person name="Nair M."/>
            <person name="Reid A.J."/>
            <person name="Sanders M."/>
            <person name="Sharma J."/>
            <person name="Tracey A."/>
            <person name="Quail M.A."/>
            <person name="Weir W."/>
            <person name="Wastling J.M."/>
            <person name="Hall N."/>
            <person name="Willadsen P."/>
            <person name="Lingelbach K."/>
            <person name="Shiels B."/>
            <person name="Tait A."/>
            <person name="Berriman M."/>
            <person name="Allred D.R."/>
            <person name="Pain A."/>
        </authorList>
    </citation>
    <scope>NUCLEOTIDE SEQUENCE</scope>
    <source>
        <strain evidence="3">1802A</strain>
    </source>
</reference>
<accession>A0AAD9G7U7</accession>
<dbReference type="Proteomes" id="UP001195914">
    <property type="component" value="Unassembled WGS sequence"/>
</dbReference>
<feature type="repeat" description="PPR" evidence="2">
    <location>
        <begin position="253"/>
        <end position="287"/>
    </location>
</feature>
<keyword evidence="4" id="KW-1185">Reference proteome</keyword>
<organism evidence="3 4">
    <name type="scientific">Babesia divergens</name>
    <dbReference type="NCBI Taxonomy" id="32595"/>
    <lineage>
        <taxon>Eukaryota</taxon>
        <taxon>Sar</taxon>
        <taxon>Alveolata</taxon>
        <taxon>Apicomplexa</taxon>
        <taxon>Aconoidasida</taxon>
        <taxon>Piroplasmida</taxon>
        <taxon>Babesiidae</taxon>
        <taxon>Babesia</taxon>
    </lineage>
</organism>
<dbReference type="Pfam" id="PF13812">
    <property type="entry name" value="PPR_3"/>
    <property type="match status" value="1"/>
</dbReference>
<evidence type="ECO:0000313" key="3">
    <source>
        <dbReference type="EMBL" id="KAK1933430.1"/>
    </source>
</evidence>
<reference evidence="3" key="2">
    <citation type="submission" date="2021-05" db="EMBL/GenBank/DDBJ databases">
        <authorList>
            <person name="Pain A."/>
        </authorList>
    </citation>
    <scope>NUCLEOTIDE SEQUENCE</scope>
    <source>
        <strain evidence="3">1802A</strain>
    </source>
</reference>
<protein>
    <submittedName>
        <fullName evidence="3">Pentatricopeptide repeat domain containing protein</fullName>
    </submittedName>
</protein>
<dbReference type="Gene3D" id="1.25.40.10">
    <property type="entry name" value="Tetratricopeptide repeat domain"/>
    <property type="match status" value="3"/>
</dbReference>
<dbReference type="InterPro" id="IPR011990">
    <property type="entry name" value="TPR-like_helical_dom_sf"/>
</dbReference>
<dbReference type="PROSITE" id="PS51375">
    <property type="entry name" value="PPR"/>
    <property type="match status" value="2"/>
</dbReference>
<sequence length="426" mass="47958">MKMKIALSQEATLGIDFVKCIETLQTSPYCTVSPTTIAYNATLSAAERNSNARAALAVVEDMRKKGNVLDGVSYKLATITCAKCGYISEALQLYDEMLSKGHSADHGVMRALMAQLAKEGNGMDCFRIYEDMKKLEKVRQSDEKFMQPEDYLKFIEAATKSEMYAEALQAYKEMKTLKNYNVTPVVITEVLTLCYGAGSWKEAMELYALLLKEKTAMTLYQYKLLLNIMFISRKYAEMDSIYNNMYKEGVNMDYMSYQLVLEGYAKTGQFHKALKVIEKMEPEGFLHGRYEPFIAAAEACRQSGEWKLALKLLRMAHDHNTNKCIIMYNTVLSIFAAAEEWDSIISIYNEIEAACKESSGSLHKLSMDGDTVAYAIMASFYTGDKTQVDKLLRLPVVETTLLLKLRKNINAEENAVAPTEVEGTQG</sequence>
<dbReference type="Pfam" id="PF01535">
    <property type="entry name" value="PPR"/>
    <property type="match status" value="3"/>
</dbReference>
<name>A0AAD9G7U7_BABDI</name>
<evidence type="ECO:0000256" key="1">
    <source>
        <dbReference type="ARBA" id="ARBA00022737"/>
    </source>
</evidence>
<proteinExistence type="predicted"/>
<dbReference type="NCBIfam" id="TIGR00756">
    <property type="entry name" value="PPR"/>
    <property type="match status" value="2"/>
</dbReference>
<dbReference type="EMBL" id="JAHBMH010000073">
    <property type="protein sequence ID" value="KAK1933430.1"/>
    <property type="molecule type" value="Genomic_DNA"/>
</dbReference>
<comment type="caution">
    <text evidence="3">The sequence shown here is derived from an EMBL/GenBank/DDBJ whole genome shotgun (WGS) entry which is preliminary data.</text>
</comment>